<gene>
    <name evidence="5" type="ORF">KX928_22890</name>
</gene>
<keyword evidence="3" id="KW-0732">Signal</keyword>
<dbReference type="RefSeq" id="WP_219507615.1">
    <property type="nucleotide sequence ID" value="NZ_JAHXDN010000009.1"/>
</dbReference>
<dbReference type="NCBIfam" id="TIGR02595">
    <property type="entry name" value="PEP_CTERM"/>
    <property type="match status" value="1"/>
</dbReference>
<reference evidence="5" key="1">
    <citation type="submission" date="2021-07" db="EMBL/GenBank/DDBJ databases">
        <title>Roseobacter insulae sp. nov., isolated from a tidal flat.</title>
        <authorList>
            <person name="Park S."/>
            <person name="Yoon J.-H."/>
        </authorList>
    </citation>
    <scope>NUCLEOTIDE SEQUENCE</scope>
    <source>
        <strain evidence="5">YSTF-M11</strain>
    </source>
</reference>
<feature type="signal peptide" evidence="3">
    <location>
        <begin position="1"/>
        <end position="21"/>
    </location>
</feature>
<keyword evidence="6" id="KW-1185">Reference proteome</keyword>
<dbReference type="InterPro" id="IPR013424">
    <property type="entry name" value="Ice-binding_C"/>
</dbReference>
<feature type="transmembrane region" description="Helical" evidence="2">
    <location>
        <begin position="185"/>
        <end position="204"/>
    </location>
</feature>
<dbReference type="InterPro" id="IPR022472">
    <property type="entry name" value="VPLPA-CTERM"/>
</dbReference>
<feature type="region of interest" description="Disordered" evidence="1">
    <location>
        <begin position="145"/>
        <end position="169"/>
    </location>
</feature>
<dbReference type="Proteomes" id="UP001138661">
    <property type="component" value="Unassembled WGS sequence"/>
</dbReference>
<protein>
    <submittedName>
        <fullName evidence="5">VPLPA-CTERM sorting domain-containing protein</fullName>
    </submittedName>
</protein>
<keyword evidence="2" id="KW-1133">Transmembrane helix</keyword>
<dbReference type="Pfam" id="PF07589">
    <property type="entry name" value="PEP-CTERM"/>
    <property type="match status" value="1"/>
</dbReference>
<keyword evidence="2" id="KW-0812">Transmembrane</keyword>
<proteinExistence type="predicted"/>
<dbReference type="AlphaFoldDB" id="A0A9X1FZN8"/>
<evidence type="ECO:0000256" key="3">
    <source>
        <dbReference type="SAM" id="SignalP"/>
    </source>
</evidence>
<sequence>MKNLFTFVFSAGLGLTAAVGASSLNFGSFSVEDSVAGAQSAGVEFNAQNAAFGSTDGNVTLELSPFSDSTVSFFEVKSLRNPFEFRSIKVSTDILDGGQITAVGFLDGVEVVSEVLEAFNVPAILTPLSFVGKPLDRLRIGSAGSFPGGGGGSPSTTLFQDVDSSGEDDGKVSLDDLELVEIASVPVPASMLLFGTALAGFGVMRRRKKT</sequence>
<evidence type="ECO:0000313" key="5">
    <source>
        <dbReference type="EMBL" id="MBW4710646.1"/>
    </source>
</evidence>
<feature type="chain" id="PRO_5040803317" evidence="3">
    <location>
        <begin position="22"/>
        <end position="210"/>
    </location>
</feature>
<feature type="domain" description="Ice-binding protein C-terminal" evidence="4">
    <location>
        <begin position="184"/>
        <end position="206"/>
    </location>
</feature>
<evidence type="ECO:0000256" key="2">
    <source>
        <dbReference type="SAM" id="Phobius"/>
    </source>
</evidence>
<organism evidence="5 6">
    <name type="scientific">Roseobacter insulae</name>
    <dbReference type="NCBI Taxonomy" id="2859783"/>
    <lineage>
        <taxon>Bacteria</taxon>
        <taxon>Pseudomonadati</taxon>
        <taxon>Pseudomonadota</taxon>
        <taxon>Alphaproteobacteria</taxon>
        <taxon>Rhodobacterales</taxon>
        <taxon>Roseobacteraceae</taxon>
        <taxon>Roseobacter</taxon>
    </lineage>
</organism>
<dbReference type="EMBL" id="JAHXDN010000009">
    <property type="protein sequence ID" value="MBW4710646.1"/>
    <property type="molecule type" value="Genomic_DNA"/>
</dbReference>
<evidence type="ECO:0000256" key="1">
    <source>
        <dbReference type="SAM" id="MobiDB-lite"/>
    </source>
</evidence>
<keyword evidence="2" id="KW-0472">Membrane</keyword>
<evidence type="ECO:0000259" key="4">
    <source>
        <dbReference type="Pfam" id="PF07589"/>
    </source>
</evidence>
<evidence type="ECO:0000313" key="6">
    <source>
        <dbReference type="Proteomes" id="UP001138661"/>
    </source>
</evidence>
<name>A0A9X1FZN8_9RHOB</name>
<accession>A0A9X1FZN8</accession>
<dbReference type="NCBIfam" id="TIGR03370">
    <property type="entry name" value="VPLPA-CTERM"/>
    <property type="match status" value="1"/>
</dbReference>
<comment type="caution">
    <text evidence="5">The sequence shown here is derived from an EMBL/GenBank/DDBJ whole genome shotgun (WGS) entry which is preliminary data.</text>
</comment>